<keyword evidence="2 3" id="KW-0408">Iron</keyword>
<dbReference type="InterPro" id="IPR036821">
    <property type="entry name" value="Peptide_deformylase_sf"/>
</dbReference>
<dbReference type="Proteomes" id="UP000237798">
    <property type="component" value="Unassembled WGS sequence"/>
</dbReference>
<sequence>MIKEILLLGNEDLYKKSLPVEKGEMDAIEKTVSDLHDTLIDFRKKYNAGRAVAAPQIGIFKRLIYMYIDKPMVFINPILKFDNNEMMEVMDDCMSFPNLLVKVKRYKKCIVMYKDINFMDKTIKFQGDLSELIQHEYDHLDGILATMRAVDNRSFYLKNKGV</sequence>
<dbReference type="SUPFAM" id="SSF56420">
    <property type="entry name" value="Peptide deformylase"/>
    <property type="match status" value="1"/>
</dbReference>
<dbReference type="EMBL" id="PVXP01000080">
    <property type="protein sequence ID" value="PRR80933.1"/>
    <property type="molecule type" value="Genomic_DNA"/>
</dbReference>
<comment type="similarity">
    <text evidence="1 3">Belongs to the polypeptide deformylase family.</text>
</comment>
<proteinExistence type="inferred from homology"/>
<dbReference type="OrthoDB" id="9784988at2"/>
<feature type="active site" evidence="3">
    <location>
        <position position="136"/>
    </location>
</feature>
<evidence type="ECO:0000313" key="5">
    <source>
        <dbReference type="Proteomes" id="UP000237798"/>
    </source>
</evidence>
<evidence type="ECO:0000256" key="2">
    <source>
        <dbReference type="ARBA" id="ARBA00023004"/>
    </source>
</evidence>
<dbReference type="InterPro" id="IPR023635">
    <property type="entry name" value="Peptide_deformylase"/>
</dbReference>
<dbReference type="PIRSF" id="PIRSF004749">
    <property type="entry name" value="Pep_def"/>
    <property type="match status" value="1"/>
</dbReference>
<dbReference type="PRINTS" id="PR01576">
    <property type="entry name" value="PDEFORMYLASE"/>
</dbReference>
<dbReference type="GO" id="GO:0046872">
    <property type="term" value="F:metal ion binding"/>
    <property type="evidence" value="ECO:0007669"/>
    <property type="project" value="UniProtKB-KW"/>
</dbReference>
<comment type="function">
    <text evidence="3">Removes the formyl group from the N-terminal Met of newly synthesized proteins. Requires at least a dipeptide for an efficient rate of reaction. N-terminal L-methionine is a prerequisite for activity but the enzyme has broad specificity at other positions.</text>
</comment>
<feature type="binding site" evidence="3">
    <location>
        <position position="93"/>
    </location>
    <ligand>
        <name>Fe cation</name>
        <dbReference type="ChEBI" id="CHEBI:24875"/>
    </ligand>
</feature>
<keyword evidence="3" id="KW-0479">Metal-binding</keyword>
<dbReference type="PANTHER" id="PTHR10458:SF22">
    <property type="entry name" value="PEPTIDE DEFORMYLASE"/>
    <property type="match status" value="1"/>
</dbReference>
<protein>
    <recommendedName>
        <fullName evidence="3">Peptide deformylase</fullName>
        <shortName evidence="3">PDF</shortName>
        <ecNumber evidence="3">3.5.1.88</ecNumber>
    </recommendedName>
    <alternativeName>
        <fullName evidence="3">Polypeptide deformylase</fullName>
    </alternativeName>
</protein>
<keyword evidence="3 4" id="KW-0378">Hydrolase</keyword>
<dbReference type="PANTHER" id="PTHR10458">
    <property type="entry name" value="PEPTIDE DEFORMYLASE"/>
    <property type="match status" value="1"/>
</dbReference>
<comment type="catalytic activity">
    <reaction evidence="3">
        <text>N-terminal N-formyl-L-methionyl-[peptide] + H2O = N-terminal L-methionyl-[peptide] + formate</text>
        <dbReference type="Rhea" id="RHEA:24420"/>
        <dbReference type="Rhea" id="RHEA-COMP:10639"/>
        <dbReference type="Rhea" id="RHEA-COMP:10640"/>
        <dbReference type="ChEBI" id="CHEBI:15377"/>
        <dbReference type="ChEBI" id="CHEBI:15740"/>
        <dbReference type="ChEBI" id="CHEBI:49298"/>
        <dbReference type="ChEBI" id="CHEBI:64731"/>
        <dbReference type="EC" id="3.5.1.88"/>
    </reaction>
</comment>
<feature type="binding site" evidence="3">
    <location>
        <position position="135"/>
    </location>
    <ligand>
        <name>Fe cation</name>
        <dbReference type="ChEBI" id="CHEBI:24875"/>
    </ligand>
</feature>
<dbReference type="GO" id="GO:0042586">
    <property type="term" value="F:peptide deformylase activity"/>
    <property type="evidence" value="ECO:0007669"/>
    <property type="project" value="UniProtKB-UniRule"/>
</dbReference>
<feature type="binding site" evidence="3">
    <location>
        <position position="139"/>
    </location>
    <ligand>
        <name>Fe cation</name>
        <dbReference type="ChEBI" id="CHEBI:24875"/>
    </ligand>
</feature>
<gene>
    <name evidence="4" type="primary">def_4</name>
    <name evidence="3" type="synonym">def</name>
    <name evidence="4" type="ORF">CLLU_32630</name>
</gene>
<accession>A0A2T0BAR9</accession>
<dbReference type="EC" id="3.5.1.88" evidence="3"/>
<comment type="cofactor">
    <cofactor evidence="3">
        <name>Fe(2+)</name>
        <dbReference type="ChEBI" id="CHEBI:29033"/>
    </cofactor>
    <text evidence="3">Binds 1 Fe(2+) ion.</text>
</comment>
<evidence type="ECO:0000313" key="4">
    <source>
        <dbReference type="EMBL" id="PRR80933.1"/>
    </source>
</evidence>
<dbReference type="Pfam" id="PF01327">
    <property type="entry name" value="Pep_deformylase"/>
    <property type="match status" value="1"/>
</dbReference>
<dbReference type="Gene3D" id="3.90.45.10">
    <property type="entry name" value="Peptide deformylase"/>
    <property type="match status" value="1"/>
</dbReference>
<evidence type="ECO:0000256" key="3">
    <source>
        <dbReference type="HAMAP-Rule" id="MF_00163"/>
    </source>
</evidence>
<organism evidence="4 5">
    <name type="scientific">Clostridium luticellarii</name>
    <dbReference type="NCBI Taxonomy" id="1691940"/>
    <lineage>
        <taxon>Bacteria</taxon>
        <taxon>Bacillati</taxon>
        <taxon>Bacillota</taxon>
        <taxon>Clostridia</taxon>
        <taxon>Eubacteriales</taxon>
        <taxon>Clostridiaceae</taxon>
        <taxon>Clostridium</taxon>
    </lineage>
</organism>
<keyword evidence="5" id="KW-1185">Reference proteome</keyword>
<dbReference type="RefSeq" id="WP_106010815.1">
    <property type="nucleotide sequence ID" value="NZ_JALCPJ010000065.1"/>
</dbReference>
<dbReference type="GO" id="GO:0006412">
    <property type="term" value="P:translation"/>
    <property type="evidence" value="ECO:0007669"/>
    <property type="project" value="UniProtKB-UniRule"/>
</dbReference>
<reference evidence="4 5" key="1">
    <citation type="submission" date="2018-03" db="EMBL/GenBank/DDBJ databases">
        <title>Genome sequence of Clostridium luticellarii DSM 29923.</title>
        <authorList>
            <person name="Poehlein A."/>
            <person name="Daniel R."/>
        </authorList>
    </citation>
    <scope>NUCLEOTIDE SEQUENCE [LARGE SCALE GENOMIC DNA]</scope>
    <source>
        <strain evidence="4 5">DSM 29923</strain>
    </source>
</reference>
<name>A0A2T0BAR9_9CLOT</name>
<dbReference type="AlphaFoldDB" id="A0A2T0BAR9"/>
<keyword evidence="3" id="KW-0648">Protein biosynthesis</keyword>
<evidence type="ECO:0000256" key="1">
    <source>
        <dbReference type="ARBA" id="ARBA00010759"/>
    </source>
</evidence>
<comment type="caution">
    <text evidence="4">The sequence shown here is derived from an EMBL/GenBank/DDBJ whole genome shotgun (WGS) entry which is preliminary data.</text>
</comment>
<dbReference type="HAMAP" id="MF_00163">
    <property type="entry name" value="Pep_deformylase"/>
    <property type="match status" value="1"/>
</dbReference>